<name>A0AAJ0APR4_9PEZI</name>
<dbReference type="GO" id="GO:0016491">
    <property type="term" value="F:oxidoreductase activity"/>
    <property type="evidence" value="ECO:0007669"/>
    <property type="project" value="UniProtKB-KW"/>
</dbReference>
<dbReference type="CDD" id="cd05259">
    <property type="entry name" value="PCBER_SDR_a"/>
    <property type="match status" value="1"/>
</dbReference>
<feature type="domain" description="NmrA-like" evidence="3">
    <location>
        <begin position="6"/>
        <end position="237"/>
    </location>
</feature>
<dbReference type="Gene3D" id="3.40.50.720">
    <property type="entry name" value="NAD(P)-binding Rossmann-like Domain"/>
    <property type="match status" value="1"/>
</dbReference>
<sequence length="307" mass="33222">MAPTIKNVALAGAGGNLGPSLLKALMDSNNFTITILTRKTGSQKFPTGVTVKEVDYESLDSLTQALKGQDALINSTNSFDPKVATRVVDAAVAAGVYRYIPPDFGLDPTRAHVPSLPIFGIKALTHGHMQQKAQETPGGKFTYTIVTNGPFLDWGIRSSFMGVDVKNKKLSLFNDGDNVIPYTMLADVGKAVVGTLMHPEETANRIAYIQSAVKSQKQMGALAQEAVSGSWETTTVDVDAIYANCMESIKKGIMTPDVMYPQLLYACSKKEFAQPWAKSDNALFGIKEMSDDELKALYKQIASENNL</sequence>
<comment type="caution">
    <text evidence="4">The sequence shown here is derived from an EMBL/GenBank/DDBJ whole genome shotgun (WGS) entry which is preliminary data.</text>
</comment>
<dbReference type="Proteomes" id="UP001224890">
    <property type="component" value="Unassembled WGS sequence"/>
</dbReference>
<dbReference type="AlphaFoldDB" id="A0AAJ0APR4"/>
<dbReference type="PANTHER" id="PTHR47706">
    <property type="entry name" value="NMRA-LIKE FAMILY PROTEIN"/>
    <property type="match status" value="1"/>
</dbReference>
<dbReference type="PANTHER" id="PTHR47706:SF1">
    <property type="entry name" value="CIPA-LIKE, PUTATIVE (AFU_ORTHOLOGUE AFUA_1G12460)-RELATED"/>
    <property type="match status" value="1"/>
</dbReference>
<dbReference type="RefSeq" id="XP_060431811.1">
    <property type="nucleotide sequence ID" value="XM_060579230.1"/>
</dbReference>
<keyword evidence="2" id="KW-0560">Oxidoreductase</keyword>
<dbReference type="EMBL" id="JAHMHR010000013">
    <property type="protein sequence ID" value="KAK1688116.1"/>
    <property type="molecule type" value="Genomic_DNA"/>
</dbReference>
<dbReference type="InterPro" id="IPR008030">
    <property type="entry name" value="NmrA-like"/>
</dbReference>
<gene>
    <name evidence="4" type="ORF">BDP55DRAFT_726991</name>
</gene>
<dbReference type="InterPro" id="IPR045312">
    <property type="entry name" value="PCBER-like"/>
</dbReference>
<dbReference type="SUPFAM" id="SSF51735">
    <property type="entry name" value="NAD(P)-binding Rossmann-fold domains"/>
    <property type="match status" value="1"/>
</dbReference>
<dbReference type="InterPro" id="IPR051609">
    <property type="entry name" value="NmrA/Isoflavone_reductase-like"/>
</dbReference>
<accession>A0AAJ0APR4</accession>
<organism evidence="4 5">
    <name type="scientific">Colletotrichum godetiae</name>
    <dbReference type="NCBI Taxonomy" id="1209918"/>
    <lineage>
        <taxon>Eukaryota</taxon>
        <taxon>Fungi</taxon>
        <taxon>Dikarya</taxon>
        <taxon>Ascomycota</taxon>
        <taxon>Pezizomycotina</taxon>
        <taxon>Sordariomycetes</taxon>
        <taxon>Hypocreomycetidae</taxon>
        <taxon>Glomerellales</taxon>
        <taxon>Glomerellaceae</taxon>
        <taxon>Colletotrichum</taxon>
        <taxon>Colletotrichum acutatum species complex</taxon>
    </lineage>
</organism>
<protein>
    <submittedName>
        <fullName evidence="4">Isoflavone reductase</fullName>
    </submittedName>
</protein>
<evidence type="ECO:0000259" key="3">
    <source>
        <dbReference type="Pfam" id="PF05368"/>
    </source>
</evidence>
<keyword evidence="1" id="KW-0521">NADP</keyword>
<reference evidence="4" key="1">
    <citation type="submission" date="2021-06" db="EMBL/GenBank/DDBJ databases">
        <title>Comparative genomics, transcriptomics and evolutionary studies reveal genomic signatures of adaptation to plant cell wall in hemibiotrophic fungi.</title>
        <authorList>
            <consortium name="DOE Joint Genome Institute"/>
            <person name="Baroncelli R."/>
            <person name="Diaz J.F."/>
            <person name="Benocci T."/>
            <person name="Peng M."/>
            <person name="Battaglia E."/>
            <person name="Haridas S."/>
            <person name="Andreopoulos W."/>
            <person name="Labutti K."/>
            <person name="Pangilinan J."/>
            <person name="Floch G.L."/>
            <person name="Makela M.R."/>
            <person name="Henrissat B."/>
            <person name="Grigoriev I.V."/>
            <person name="Crouch J.A."/>
            <person name="De Vries R.P."/>
            <person name="Sukno S.A."/>
            <person name="Thon M.R."/>
        </authorList>
    </citation>
    <scope>NUCLEOTIDE SEQUENCE</scope>
    <source>
        <strain evidence="4">CBS 193.32</strain>
    </source>
</reference>
<dbReference type="InterPro" id="IPR036291">
    <property type="entry name" value="NAD(P)-bd_dom_sf"/>
</dbReference>
<proteinExistence type="predicted"/>
<keyword evidence="5" id="KW-1185">Reference proteome</keyword>
<dbReference type="Gene3D" id="3.90.25.10">
    <property type="entry name" value="UDP-galactose 4-epimerase, domain 1"/>
    <property type="match status" value="1"/>
</dbReference>
<dbReference type="GeneID" id="85463756"/>
<evidence type="ECO:0000256" key="1">
    <source>
        <dbReference type="ARBA" id="ARBA00022857"/>
    </source>
</evidence>
<evidence type="ECO:0000313" key="5">
    <source>
        <dbReference type="Proteomes" id="UP001224890"/>
    </source>
</evidence>
<dbReference type="Pfam" id="PF05368">
    <property type="entry name" value="NmrA"/>
    <property type="match status" value="1"/>
</dbReference>
<evidence type="ECO:0000313" key="4">
    <source>
        <dbReference type="EMBL" id="KAK1688116.1"/>
    </source>
</evidence>
<evidence type="ECO:0000256" key="2">
    <source>
        <dbReference type="ARBA" id="ARBA00023002"/>
    </source>
</evidence>